<comment type="caution">
    <text evidence="2">The sequence shown here is derived from an EMBL/GenBank/DDBJ whole genome shotgun (WGS) entry which is preliminary data.</text>
</comment>
<dbReference type="InterPro" id="IPR014044">
    <property type="entry name" value="CAP_dom"/>
</dbReference>
<accession>A0ABW8Q1T2</accession>
<dbReference type="Gene3D" id="3.40.33.10">
    <property type="entry name" value="CAP"/>
    <property type="match status" value="1"/>
</dbReference>
<dbReference type="Pfam" id="PF00188">
    <property type="entry name" value="CAP"/>
    <property type="match status" value="1"/>
</dbReference>
<gene>
    <name evidence="2" type="ORF">ACI43T_03060</name>
</gene>
<dbReference type="CDD" id="cd05379">
    <property type="entry name" value="CAP_bacterial"/>
    <property type="match status" value="1"/>
</dbReference>
<name>A0ABW8Q1T2_9NEIS</name>
<dbReference type="InterPro" id="IPR035940">
    <property type="entry name" value="CAP_sf"/>
</dbReference>
<keyword evidence="3" id="KW-1185">Reference proteome</keyword>
<evidence type="ECO:0000313" key="2">
    <source>
        <dbReference type="EMBL" id="MFK7641482.1"/>
    </source>
</evidence>
<dbReference type="RefSeq" id="WP_405385545.1">
    <property type="nucleotide sequence ID" value="NZ_JBJGEB010000002.1"/>
</dbReference>
<feature type="domain" description="SCP" evidence="1">
    <location>
        <begin position="50"/>
        <end position="178"/>
    </location>
</feature>
<dbReference type="Proteomes" id="UP001621964">
    <property type="component" value="Unassembled WGS sequence"/>
</dbReference>
<evidence type="ECO:0000259" key="1">
    <source>
        <dbReference type="Pfam" id="PF00188"/>
    </source>
</evidence>
<proteinExistence type="predicted"/>
<dbReference type="SUPFAM" id="SSF55797">
    <property type="entry name" value="PR-1-like"/>
    <property type="match status" value="1"/>
</dbReference>
<reference evidence="2 3" key="1">
    <citation type="submission" date="2024-11" db="EMBL/GenBank/DDBJ databases">
        <authorList>
            <person name="Mikucki A.G."/>
            <person name="Kahler C.M."/>
        </authorList>
    </citation>
    <scope>NUCLEOTIDE SEQUENCE [LARGE SCALE GENOMIC DNA]</scope>
    <source>
        <strain evidence="2 3">EXNM717</strain>
    </source>
</reference>
<sequence length="430" mass="47836">MKSLAVWLVLAGLLFALFRYVEESELSGADLLRALPPADTSAVEGLDGLGYLNYLRKEAGLPALAKSELLERSARNHARYLTDYPDEGHDEKHTASPLFSGETPSDRAAFVGYPYGGVRENVSTGRIQRGASSGGDTVRQQADGLMAAVYHRFSLLEQGIDEAGAAYEEQNGNQALVVNQGNSLYRNLCASGRLNAEPDRPFYADACTNGAIVYADEMKPRQEIPYVVYPVGNSAVPEFYGERPDPVPDRAITGNPASIAFSETAGRIEMQSFKLYRGNEEVAPVRVLTRRNDPNRKFTDRQFALFPLNPLEYDTAYRAVFRYSRNGQKAEAEWTFRTKRPDYPYFIVKGGEKLAVSDGIEYFIRPQRRWCLKDCPDVVYQTAGGATLEVLKHMPGGIVVRMSGRRGDKARLMLDGGRDKRKAVELYLTD</sequence>
<dbReference type="EMBL" id="JBJGEB010000002">
    <property type="protein sequence ID" value="MFK7641482.1"/>
    <property type="molecule type" value="Genomic_DNA"/>
</dbReference>
<evidence type="ECO:0000313" key="3">
    <source>
        <dbReference type="Proteomes" id="UP001621964"/>
    </source>
</evidence>
<protein>
    <submittedName>
        <fullName evidence="2">CAP domain-containing protein</fullName>
    </submittedName>
</protein>
<organism evidence="2 3">
    <name type="scientific">Neisseria oralis</name>
    <dbReference type="NCBI Taxonomy" id="1107316"/>
    <lineage>
        <taxon>Bacteria</taxon>
        <taxon>Pseudomonadati</taxon>
        <taxon>Pseudomonadota</taxon>
        <taxon>Betaproteobacteria</taxon>
        <taxon>Neisseriales</taxon>
        <taxon>Neisseriaceae</taxon>
        <taxon>Neisseria</taxon>
    </lineage>
</organism>